<organism evidence="1 2">
    <name type="scientific">Pseudomonas serboccidentalis</name>
    <dbReference type="NCBI Taxonomy" id="2964670"/>
    <lineage>
        <taxon>Bacteria</taxon>
        <taxon>Pseudomonadati</taxon>
        <taxon>Pseudomonadota</taxon>
        <taxon>Gammaproteobacteria</taxon>
        <taxon>Pseudomonadales</taxon>
        <taxon>Pseudomonadaceae</taxon>
        <taxon>Pseudomonas</taxon>
    </lineage>
</organism>
<dbReference type="EMBL" id="CP101655">
    <property type="protein sequence ID" value="WDR36273.1"/>
    <property type="molecule type" value="Genomic_DNA"/>
</dbReference>
<evidence type="ECO:0000313" key="2">
    <source>
        <dbReference type="Proteomes" id="UP001222282"/>
    </source>
</evidence>
<name>A0ABY7ZB20_9PSED</name>
<sequence>MTETTKAPYAPIIDQAIEGVISLSRVEHVATVSIWLENKVTYGTKIELFFKASNGTKWSRSLDVDISPTVFGFILSPSLFKESYEPNATVQVRYTLMEPNKPLVHSETRSYSLVE</sequence>
<keyword evidence="2" id="KW-1185">Reference proteome</keyword>
<dbReference type="Proteomes" id="UP001222282">
    <property type="component" value="Chromosome"/>
</dbReference>
<reference evidence="1 2" key="1">
    <citation type="submission" date="2022-07" db="EMBL/GenBank/DDBJ databases">
        <authorList>
            <person name="Abrouk D."/>
            <person name="Moenne-Loccoz Y."/>
            <person name="Todorovic I."/>
            <person name="Raicevic V."/>
            <person name="Jovicic-Petrovic J."/>
        </authorList>
    </citation>
    <scope>NUCLEOTIDE SEQUENCE [LARGE SCALE GENOMIC DNA]</scope>
    <source>
        <strain evidence="2">IT-P374</strain>
    </source>
</reference>
<protein>
    <submittedName>
        <fullName evidence="1">Uncharacterized protein</fullName>
    </submittedName>
</protein>
<gene>
    <name evidence="1" type="ORF">NN484_00730</name>
</gene>
<dbReference type="RefSeq" id="WP_274658431.1">
    <property type="nucleotide sequence ID" value="NZ_CP101655.1"/>
</dbReference>
<evidence type="ECO:0000313" key="1">
    <source>
        <dbReference type="EMBL" id="WDR36273.1"/>
    </source>
</evidence>
<proteinExistence type="predicted"/>
<accession>A0ABY7ZB20</accession>